<dbReference type="EMBL" id="FPBV01000001">
    <property type="protein sequence ID" value="SFU30191.1"/>
    <property type="molecule type" value="Genomic_DNA"/>
</dbReference>
<dbReference type="Proteomes" id="UP000183508">
    <property type="component" value="Unassembled WGS sequence"/>
</dbReference>
<accession>A0A1I7F1S8</accession>
<proteinExistence type="predicted"/>
<gene>
    <name evidence="2" type="ORF">SAMN05421543_10119</name>
</gene>
<reference evidence="3" key="1">
    <citation type="submission" date="2016-10" db="EMBL/GenBank/DDBJ databases">
        <authorList>
            <person name="Varghese N."/>
        </authorList>
    </citation>
    <scope>NUCLEOTIDE SEQUENCE [LARGE SCALE GENOMIC DNA]</scope>
    <source>
        <strain evidence="3">DSM 17980</strain>
    </source>
</reference>
<keyword evidence="3" id="KW-1185">Reference proteome</keyword>
<dbReference type="AlphaFoldDB" id="A0A1I7F1S8"/>
<evidence type="ECO:0000313" key="2">
    <source>
        <dbReference type="EMBL" id="SFU30191.1"/>
    </source>
</evidence>
<feature type="compositionally biased region" description="Basic and acidic residues" evidence="1">
    <location>
        <begin position="178"/>
        <end position="200"/>
    </location>
</feature>
<evidence type="ECO:0000256" key="1">
    <source>
        <dbReference type="SAM" id="MobiDB-lite"/>
    </source>
</evidence>
<evidence type="ECO:0000313" key="3">
    <source>
        <dbReference type="Proteomes" id="UP000183508"/>
    </source>
</evidence>
<feature type="region of interest" description="Disordered" evidence="1">
    <location>
        <begin position="149"/>
        <end position="212"/>
    </location>
</feature>
<sequence length="257" mass="29049">MPLLRSPAQRSDPTFMLLTLHRKRSATSQIARSTIRRGFQWTDTTIFTVPLLRSPAQRSDLVVAATIRMPLLCHFSDRPLNDPTIARSNSGFLSLECHFSDRPLNDPTKLHVHGRELFPRATSQIARSTIRPLNLAYVIEPDAGATSQIARSTIRRSGSKDHGARKAGATSQIARSTIRPDRPHKEAPPAKQCHFSDRPLNDPTRASRPSLFDWRPCHFSDRPLNDPTMRQHKNPPIFERVPLLRSPAQRSDIYVCC</sequence>
<protein>
    <submittedName>
        <fullName evidence="2">Uncharacterized protein</fullName>
    </submittedName>
</protein>
<name>A0A1I7F1S8_9BACL</name>
<organism evidence="2 3">
    <name type="scientific">Alicyclobacillus macrosporangiidus</name>
    <dbReference type="NCBI Taxonomy" id="392015"/>
    <lineage>
        <taxon>Bacteria</taxon>
        <taxon>Bacillati</taxon>
        <taxon>Bacillota</taxon>
        <taxon>Bacilli</taxon>
        <taxon>Bacillales</taxon>
        <taxon>Alicyclobacillaceae</taxon>
        <taxon>Alicyclobacillus</taxon>
    </lineage>
</organism>